<sequence>MCFVSVSDQRISRYMGFGACPQHDEETFTFTTYLAPSDTHFVVGHSTHTKYMSVWMPIIILNTQKTLRLFSLPVICDERKFLMWKITFSF</sequence>
<reference evidence="1" key="1">
    <citation type="journal article" date="2021" name="Proc. Natl. Acad. Sci. U.S.A.">
        <title>A Catalog of Tens of Thousands of Viruses from Human Metagenomes Reveals Hidden Associations with Chronic Diseases.</title>
        <authorList>
            <person name="Tisza M.J."/>
            <person name="Buck C.B."/>
        </authorList>
    </citation>
    <scope>NUCLEOTIDE SEQUENCE</scope>
    <source>
        <strain evidence="1">CtWeH21</strain>
    </source>
</reference>
<organism evidence="1">
    <name type="scientific">Podoviridae sp. ctWeH21</name>
    <dbReference type="NCBI Taxonomy" id="2825255"/>
    <lineage>
        <taxon>Viruses</taxon>
        <taxon>Duplodnaviria</taxon>
        <taxon>Heunggongvirae</taxon>
        <taxon>Uroviricota</taxon>
        <taxon>Caudoviricetes</taxon>
    </lineage>
</organism>
<name>A0A8S5PGS6_9CAUD</name>
<accession>A0A8S5PGS6</accession>
<dbReference type="EMBL" id="BK015419">
    <property type="protein sequence ID" value="DAE05864.1"/>
    <property type="molecule type" value="Genomic_DNA"/>
</dbReference>
<protein>
    <submittedName>
        <fullName evidence="1">Uncharacterized protein</fullName>
    </submittedName>
</protein>
<proteinExistence type="predicted"/>
<evidence type="ECO:0000313" key="1">
    <source>
        <dbReference type="EMBL" id="DAE05864.1"/>
    </source>
</evidence>